<evidence type="ECO:0000313" key="21">
    <source>
        <dbReference type="Proteomes" id="UP000322077"/>
    </source>
</evidence>
<keyword evidence="21" id="KW-1185">Reference proteome</keyword>
<evidence type="ECO:0000256" key="19">
    <source>
        <dbReference type="SAM" id="Phobius"/>
    </source>
</evidence>
<dbReference type="PANTHER" id="PTHR46382">
    <property type="entry name" value="PHOSPHATIDATE CYTIDYLYLTRANSFERASE"/>
    <property type="match status" value="1"/>
</dbReference>
<keyword evidence="17" id="KW-1208">Phospholipid metabolism</keyword>
<keyword evidence="12 18" id="KW-0548">Nucleotidyltransferase</keyword>
<comment type="caution">
    <text evidence="20">The sequence shown here is derived from an EMBL/GenBank/DDBJ whole genome shotgun (WGS) entry which is preliminary data.</text>
</comment>
<dbReference type="Pfam" id="PF01148">
    <property type="entry name" value="CTP_transf_1"/>
    <property type="match status" value="1"/>
</dbReference>
<comment type="pathway">
    <text evidence="3 18">Phospholipid metabolism; CDP-diacylglycerol biosynthesis; CDP-diacylglycerol from sn-glycerol 3-phosphate: step 3/3.</text>
</comment>
<dbReference type="AlphaFoldDB" id="A0A5D9CCN1"/>
<keyword evidence="16" id="KW-0594">Phospholipid biosynthesis</keyword>
<dbReference type="EC" id="2.7.7.41" evidence="6 18"/>
<keyword evidence="13 19" id="KW-1133">Transmembrane helix</keyword>
<keyword evidence="14" id="KW-0443">Lipid metabolism</keyword>
<evidence type="ECO:0000256" key="17">
    <source>
        <dbReference type="ARBA" id="ARBA00023264"/>
    </source>
</evidence>
<evidence type="ECO:0000256" key="10">
    <source>
        <dbReference type="ARBA" id="ARBA00022679"/>
    </source>
</evidence>
<dbReference type="EMBL" id="VTOU01000001">
    <property type="protein sequence ID" value="TZG29096.1"/>
    <property type="molecule type" value="Genomic_DNA"/>
</dbReference>
<evidence type="ECO:0000256" key="9">
    <source>
        <dbReference type="ARBA" id="ARBA00022516"/>
    </source>
</evidence>
<evidence type="ECO:0000256" key="15">
    <source>
        <dbReference type="ARBA" id="ARBA00023136"/>
    </source>
</evidence>
<evidence type="ECO:0000256" key="13">
    <source>
        <dbReference type="ARBA" id="ARBA00022989"/>
    </source>
</evidence>
<evidence type="ECO:0000256" key="8">
    <source>
        <dbReference type="ARBA" id="ARBA00022475"/>
    </source>
</evidence>
<gene>
    <name evidence="20" type="ORF">FYJ91_02870</name>
</gene>
<feature type="transmembrane region" description="Helical" evidence="19">
    <location>
        <begin position="245"/>
        <end position="264"/>
    </location>
</feature>
<keyword evidence="8" id="KW-1003">Cell membrane</keyword>
<evidence type="ECO:0000256" key="5">
    <source>
        <dbReference type="ARBA" id="ARBA00010185"/>
    </source>
</evidence>
<feature type="transmembrane region" description="Helical" evidence="19">
    <location>
        <begin position="85"/>
        <end position="103"/>
    </location>
</feature>
<evidence type="ECO:0000256" key="14">
    <source>
        <dbReference type="ARBA" id="ARBA00023098"/>
    </source>
</evidence>
<evidence type="ECO:0000256" key="11">
    <source>
        <dbReference type="ARBA" id="ARBA00022692"/>
    </source>
</evidence>
<dbReference type="UniPathway" id="UPA00557">
    <property type="reaction ID" value="UER00614"/>
</dbReference>
<protein>
    <recommendedName>
        <fullName evidence="7 18">Phosphatidate cytidylyltransferase</fullName>
        <ecNumber evidence="6 18">2.7.7.41</ecNumber>
    </recommendedName>
</protein>
<feature type="transmembrane region" description="Helical" evidence="19">
    <location>
        <begin position="109"/>
        <end position="126"/>
    </location>
</feature>
<keyword evidence="9" id="KW-0444">Lipid biosynthesis</keyword>
<evidence type="ECO:0000313" key="20">
    <source>
        <dbReference type="EMBL" id="TZG29096.1"/>
    </source>
</evidence>
<dbReference type="GO" id="GO:0004605">
    <property type="term" value="F:phosphatidate cytidylyltransferase activity"/>
    <property type="evidence" value="ECO:0007669"/>
    <property type="project" value="UniProtKB-EC"/>
</dbReference>
<dbReference type="GO" id="GO:0016024">
    <property type="term" value="P:CDP-diacylglycerol biosynthetic process"/>
    <property type="evidence" value="ECO:0007669"/>
    <property type="project" value="UniProtKB-UniPathway"/>
</dbReference>
<keyword evidence="10 18" id="KW-0808">Transferase</keyword>
<dbReference type="InterPro" id="IPR000374">
    <property type="entry name" value="PC_trans"/>
</dbReference>
<evidence type="ECO:0000256" key="6">
    <source>
        <dbReference type="ARBA" id="ARBA00012487"/>
    </source>
</evidence>
<comment type="pathway">
    <text evidence="4">Lipid metabolism.</text>
</comment>
<organism evidence="20 21">
    <name type="scientific">Sphingomonas montanisoli</name>
    <dbReference type="NCBI Taxonomy" id="2606412"/>
    <lineage>
        <taxon>Bacteria</taxon>
        <taxon>Pseudomonadati</taxon>
        <taxon>Pseudomonadota</taxon>
        <taxon>Alphaproteobacteria</taxon>
        <taxon>Sphingomonadales</taxon>
        <taxon>Sphingomonadaceae</taxon>
        <taxon>Sphingomonas</taxon>
    </lineage>
</organism>
<feature type="transmembrane region" description="Helical" evidence="19">
    <location>
        <begin position="198"/>
        <end position="216"/>
    </location>
</feature>
<sequence length="265" mass="27725">MSPELRTRILSGIIMIAVALGALIYGDIAFWALVALLSVLMMHEWATMAGVPKWKWALAVGLALVMQAYSLYFDVSVPVRDAGALATEAVMVAGLSAILLAVVTFAARLGWGLLYATLPALALLFLREQRDGLALALFTMIIVWATDIGAYFAGRTIGGPKLAPKISPNKTWAGLIGGAVAAEIVGSLVAWRTGLPMILASACAPLAVIAQMGDLFESWLKRISGVKDSGRILPGHGGVLDRLDGLVPVAMIMAALVAAGVVYGA</sequence>
<dbReference type="GO" id="GO:0005886">
    <property type="term" value="C:plasma membrane"/>
    <property type="evidence" value="ECO:0007669"/>
    <property type="project" value="UniProtKB-SubCell"/>
</dbReference>
<proteinExistence type="inferred from homology"/>
<evidence type="ECO:0000256" key="12">
    <source>
        <dbReference type="ARBA" id="ARBA00022695"/>
    </source>
</evidence>
<comment type="subcellular location">
    <subcellularLocation>
        <location evidence="2">Cell membrane</location>
        <topology evidence="2">Multi-pass membrane protein</topology>
    </subcellularLocation>
</comment>
<name>A0A5D9CCN1_9SPHN</name>
<evidence type="ECO:0000256" key="16">
    <source>
        <dbReference type="ARBA" id="ARBA00023209"/>
    </source>
</evidence>
<dbReference type="PANTHER" id="PTHR46382:SF1">
    <property type="entry name" value="PHOSPHATIDATE CYTIDYLYLTRANSFERASE"/>
    <property type="match status" value="1"/>
</dbReference>
<feature type="transmembrane region" description="Helical" evidence="19">
    <location>
        <begin position="54"/>
        <end position="73"/>
    </location>
</feature>
<keyword evidence="15 19" id="KW-0472">Membrane</keyword>
<keyword evidence="11 18" id="KW-0812">Transmembrane</keyword>
<dbReference type="RefSeq" id="WP_149520759.1">
    <property type="nucleotide sequence ID" value="NZ_VTOU01000001.1"/>
</dbReference>
<evidence type="ECO:0000256" key="2">
    <source>
        <dbReference type="ARBA" id="ARBA00004651"/>
    </source>
</evidence>
<comment type="catalytic activity">
    <reaction evidence="1 18">
        <text>a 1,2-diacyl-sn-glycero-3-phosphate + CTP + H(+) = a CDP-1,2-diacyl-sn-glycerol + diphosphate</text>
        <dbReference type="Rhea" id="RHEA:16229"/>
        <dbReference type="ChEBI" id="CHEBI:15378"/>
        <dbReference type="ChEBI" id="CHEBI:33019"/>
        <dbReference type="ChEBI" id="CHEBI:37563"/>
        <dbReference type="ChEBI" id="CHEBI:58332"/>
        <dbReference type="ChEBI" id="CHEBI:58608"/>
        <dbReference type="EC" id="2.7.7.41"/>
    </reaction>
</comment>
<reference evidence="20 21" key="1">
    <citation type="submission" date="2019-08" db="EMBL/GenBank/DDBJ databases">
        <authorList>
            <person name="Wang G."/>
            <person name="Xu Z."/>
        </authorList>
    </citation>
    <scope>NUCLEOTIDE SEQUENCE [LARGE SCALE GENOMIC DNA]</scope>
    <source>
        <strain evidence="20 21">ZX</strain>
    </source>
</reference>
<dbReference type="Proteomes" id="UP000322077">
    <property type="component" value="Unassembled WGS sequence"/>
</dbReference>
<evidence type="ECO:0000256" key="3">
    <source>
        <dbReference type="ARBA" id="ARBA00005119"/>
    </source>
</evidence>
<feature type="transmembrane region" description="Helical" evidence="19">
    <location>
        <begin position="12"/>
        <end position="42"/>
    </location>
</feature>
<evidence type="ECO:0000256" key="18">
    <source>
        <dbReference type="RuleBase" id="RU003938"/>
    </source>
</evidence>
<comment type="similarity">
    <text evidence="5 18">Belongs to the CDS family.</text>
</comment>
<feature type="transmembrane region" description="Helical" evidence="19">
    <location>
        <begin position="133"/>
        <end position="152"/>
    </location>
</feature>
<feature type="transmembrane region" description="Helical" evidence="19">
    <location>
        <begin position="172"/>
        <end position="191"/>
    </location>
</feature>
<evidence type="ECO:0000256" key="4">
    <source>
        <dbReference type="ARBA" id="ARBA00005189"/>
    </source>
</evidence>
<accession>A0A5D9CCN1</accession>
<evidence type="ECO:0000256" key="1">
    <source>
        <dbReference type="ARBA" id="ARBA00001698"/>
    </source>
</evidence>
<dbReference type="PROSITE" id="PS01315">
    <property type="entry name" value="CDS"/>
    <property type="match status" value="1"/>
</dbReference>
<evidence type="ECO:0000256" key="7">
    <source>
        <dbReference type="ARBA" id="ARBA00019373"/>
    </source>
</evidence>